<name>A0A1S1X141_9NEIS</name>
<organism evidence="1 3">
    <name type="scientific">Chromobacterium sphagni</name>
    <dbReference type="NCBI Taxonomy" id="1903179"/>
    <lineage>
        <taxon>Bacteria</taxon>
        <taxon>Pseudomonadati</taxon>
        <taxon>Pseudomonadota</taxon>
        <taxon>Betaproteobacteria</taxon>
        <taxon>Neisseriales</taxon>
        <taxon>Chromobacteriaceae</taxon>
        <taxon>Chromobacterium</taxon>
    </lineage>
</organism>
<comment type="caution">
    <text evidence="1">The sequence shown here is derived from an EMBL/GenBank/DDBJ whole genome shotgun (WGS) entry which is preliminary data.</text>
</comment>
<protein>
    <submittedName>
        <fullName evidence="1">Uncharacterized protein</fullName>
    </submittedName>
</protein>
<dbReference type="EMBL" id="MKCT01000072">
    <property type="protein sequence ID" value="OHX16954.1"/>
    <property type="molecule type" value="Genomic_DNA"/>
</dbReference>
<accession>A0A1S1X141</accession>
<dbReference type="EMBL" id="MKCS01000001">
    <property type="protein sequence ID" value="OHX13244.1"/>
    <property type="molecule type" value="Genomic_DNA"/>
</dbReference>
<gene>
    <name evidence="2" type="ORF">BI344_11840</name>
    <name evidence="1" type="ORF">BI347_06800</name>
</gene>
<evidence type="ECO:0000313" key="4">
    <source>
        <dbReference type="Proteomes" id="UP000180280"/>
    </source>
</evidence>
<proteinExistence type="predicted"/>
<reference evidence="3 4" key="1">
    <citation type="submission" date="2016-09" db="EMBL/GenBank/DDBJ databases">
        <title>Chromobacterium muskegensis sp. nov., an insecticidal bacterium isolated from Sphagnum bogs.</title>
        <authorList>
            <person name="Sparks M.E."/>
            <person name="Blackburn M.B."/>
            <person name="Gundersen-Rindal D.E."/>
            <person name="Mitchell A."/>
            <person name="Farrar R."/>
            <person name="Kuhar D."/>
        </authorList>
    </citation>
    <scope>NUCLEOTIDE SEQUENCE [LARGE SCALE GENOMIC DNA]</scope>
    <source>
        <strain evidence="2 4">14B-1</strain>
        <strain evidence="1 3">37-2</strain>
    </source>
</reference>
<dbReference type="Proteomes" id="UP000180088">
    <property type="component" value="Unassembled WGS sequence"/>
</dbReference>
<evidence type="ECO:0000313" key="3">
    <source>
        <dbReference type="Proteomes" id="UP000180088"/>
    </source>
</evidence>
<evidence type="ECO:0000313" key="2">
    <source>
        <dbReference type="EMBL" id="OHX16954.1"/>
    </source>
</evidence>
<dbReference type="STRING" id="1903179.BI347_06800"/>
<keyword evidence="4" id="KW-1185">Reference proteome</keyword>
<dbReference type="RefSeq" id="WP_071114547.1">
    <property type="nucleotide sequence ID" value="NZ_MKCS01000001.1"/>
</dbReference>
<dbReference type="Proteomes" id="UP000180280">
    <property type="component" value="Unassembled WGS sequence"/>
</dbReference>
<evidence type="ECO:0000313" key="1">
    <source>
        <dbReference type="EMBL" id="OHX13244.1"/>
    </source>
</evidence>
<dbReference type="AlphaFoldDB" id="A0A1S1X141"/>
<sequence length="202" mass="22557">MTIKIGDAIKWLLPTIALVAIGALFWKSQHPTHQAAPQDHVAAKQAAPVRYETYENGRFPFSLPFPKGLLIAGEGSDNGDGMTFTSPDGQTVMTASGINNVTEDTLQSEFHDDLKQSSESGQPRKIAFKTIKKDWFVISGTEGDKIFYQKTYLVDDQFMTFGIRYPTSQRAQWDPIVAHISKQFKVTPGDIQYQPWNASQSQ</sequence>
<dbReference type="OrthoDB" id="996425at2"/>